<dbReference type="InterPro" id="IPR003959">
    <property type="entry name" value="ATPase_AAA_core"/>
</dbReference>
<dbReference type="AlphaFoldDB" id="A0A450TVG1"/>
<evidence type="ECO:0000313" key="3">
    <source>
        <dbReference type="EMBL" id="VFK20689.1"/>
    </source>
</evidence>
<dbReference type="Gene3D" id="3.40.50.300">
    <property type="entry name" value="P-loop containing nucleotide triphosphate hydrolases"/>
    <property type="match status" value="1"/>
</dbReference>
<evidence type="ECO:0000259" key="1">
    <source>
        <dbReference type="Pfam" id="PF13304"/>
    </source>
</evidence>
<evidence type="ECO:0000313" key="2">
    <source>
        <dbReference type="EMBL" id="VFJ72878.1"/>
    </source>
</evidence>
<dbReference type="EMBL" id="CAADFL010000718">
    <property type="protein sequence ID" value="VFK20689.1"/>
    <property type="molecule type" value="Genomic_DNA"/>
</dbReference>
<dbReference type="EMBL" id="CAADEZ010000673">
    <property type="protein sequence ID" value="VFJ72878.1"/>
    <property type="molecule type" value="Genomic_DNA"/>
</dbReference>
<feature type="domain" description="ATPase AAA-type core" evidence="1">
    <location>
        <begin position="434"/>
        <end position="496"/>
    </location>
</feature>
<reference evidence="2" key="1">
    <citation type="submission" date="2019-02" db="EMBL/GenBank/DDBJ databases">
        <authorList>
            <person name="Gruber-Vodicka R. H."/>
            <person name="Seah K. B. B."/>
        </authorList>
    </citation>
    <scope>NUCLEOTIDE SEQUENCE</scope>
    <source>
        <strain evidence="2">BECK_BZ163</strain>
        <strain evidence="3">BECK_BZ164</strain>
    </source>
</reference>
<dbReference type="Pfam" id="PF13304">
    <property type="entry name" value="AAA_21"/>
    <property type="match status" value="1"/>
</dbReference>
<dbReference type="GO" id="GO:0016887">
    <property type="term" value="F:ATP hydrolysis activity"/>
    <property type="evidence" value="ECO:0007669"/>
    <property type="project" value="InterPro"/>
</dbReference>
<protein>
    <submittedName>
        <fullName evidence="2">AAA domain-containing protein, putative AbiEii toxin, Type IV TA system</fullName>
    </submittedName>
</protein>
<dbReference type="InterPro" id="IPR027417">
    <property type="entry name" value="P-loop_NTPase"/>
</dbReference>
<gene>
    <name evidence="2" type="ORF">BECKFM1743A_GA0114220_106732</name>
    <name evidence="3" type="ORF">BECKFM1743B_GA0114221_107182</name>
</gene>
<dbReference type="CDD" id="cd00267">
    <property type="entry name" value="ABC_ATPase"/>
    <property type="match status" value="1"/>
</dbReference>
<proteinExistence type="predicted"/>
<dbReference type="SUPFAM" id="SSF52540">
    <property type="entry name" value="P-loop containing nucleoside triphosphate hydrolases"/>
    <property type="match status" value="1"/>
</dbReference>
<name>A0A450TVG1_9GAMM</name>
<organism evidence="2">
    <name type="scientific">Candidatus Kentrum sp. FM</name>
    <dbReference type="NCBI Taxonomy" id="2126340"/>
    <lineage>
        <taxon>Bacteria</taxon>
        <taxon>Pseudomonadati</taxon>
        <taxon>Pseudomonadota</taxon>
        <taxon>Gammaproteobacteria</taxon>
        <taxon>Candidatus Kentrum</taxon>
    </lineage>
</organism>
<accession>A0A450TVG1</accession>
<dbReference type="GO" id="GO:0005524">
    <property type="term" value="F:ATP binding"/>
    <property type="evidence" value="ECO:0007669"/>
    <property type="project" value="InterPro"/>
</dbReference>
<sequence>MRNVGYKQELVGFTLGSGGKVVIHAVDRHGQPYEIRRVWKENHSNVFADDKLQPGVSIRETVLHKPIYFGQKDLSSTGEGFEKDLVEKLLGSKLDDIRRRIADQKAKVVEIIDGLMKIANVAESMEEQTRIKQDTEHRLRLYKEHGLEEKLQKRLDFDADVRAMKKGADLVGEFAAGLRALLAEHEDELRNFTGHRSKHNPELFRQFEAMYAGAIQTLDTIRAELSKTESLQTGLSGKHAELVLIRQSLVEEFAEVERRLAAELKDSASPNVSSEEFLRLKRRLVQADQLLTALSKQAQQKDSAESILVQELQALDGLWLEEFRIIKAELDKVGGQNSSLAIACGYKEDRGALLAFMKDIFKGSGIRETTFQGIIEKYPDFVAIYRDFDNAKQYFGNNPQQFADLFMKDLKALLTYQVPNRFTITYRGKELAHHSLGQRACALILFVLSQRENDVIIIDQPEDDLDNRTIYEDVIKLVREMKPGVQFIFATHNPNIPVLGDAEQIHACAFMDDAVAVQSGGIDAPAQQKTIVEIMEGGREAFNRRKEIYRIWKA</sequence>